<keyword evidence="2" id="KW-0732">Signal</keyword>
<evidence type="ECO:0000313" key="3">
    <source>
        <dbReference type="EMBL" id="KAK5638696.1"/>
    </source>
</evidence>
<sequence>MTNSKMFSLLMFCVCVGYISGSAIPMWELLSKAEKLSYLYSMFAYQVEEFCEFSETSNCNQDLLKYGLAKLKLMTEDRLDNMDPYQRGASSIIWNSIMEGHSVKKSKVQTTTVKKPNSHENNIDISSLGSDDLGSEGLASAKIDNVHKILPPSDFKYEPSKKSSHYLIKSGTPEYRKPPKQLPFEDILHSTVLNDDIDNYHQSTPLSGPAVVRVRLDGTPVDDSLYKVPQDDDLKHHKLSQILLPSL</sequence>
<name>A0AAN7V410_9COLE</name>
<protein>
    <recommendedName>
        <fullName evidence="5">Rhythmically expressed gene 5 protein</fullName>
    </recommendedName>
</protein>
<evidence type="ECO:0000256" key="1">
    <source>
        <dbReference type="SAM" id="MobiDB-lite"/>
    </source>
</evidence>
<dbReference type="Proteomes" id="UP001329430">
    <property type="component" value="Chromosome 10"/>
</dbReference>
<dbReference type="AlphaFoldDB" id="A0AAN7V410"/>
<proteinExistence type="predicted"/>
<reference evidence="3 4" key="1">
    <citation type="journal article" date="2024" name="Insects">
        <title>An Improved Chromosome-Level Genome Assembly of the Firefly Pyrocoelia pectoralis.</title>
        <authorList>
            <person name="Fu X."/>
            <person name="Meyer-Rochow V.B."/>
            <person name="Ballantyne L."/>
            <person name="Zhu X."/>
        </authorList>
    </citation>
    <scope>NUCLEOTIDE SEQUENCE [LARGE SCALE GENOMIC DNA]</scope>
    <source>
        <strain evidence="3">XCY_ONT2</strain>
    </source>
</reference>
<evidence type="ECO:0000313" key="4">
    <source>
        <dbReference type="Proteomes" id="UP001329430"/>
    </source>
</evidence>
<accession>A0AAN7V410</accession>
<feature type="region of interest" description="Disordered" evidence="1">
    <location>
        <begin position="107"/>
        <end position="127"/>
    </location>
</feature>
<dbReference type="EMBL" id="JAVRBK010000010">
    <property type="protein sequence ID" value="KAK5638696.1"/>
    <property type="molecule type" value="Genomic_DNA"/>
</dbReference>
<evidence type="ECO:0008006" key="5">
    <source>
        <dbReference type="Google" id="ProtNLM"/>
    </source>
</evidence>
<evidence type="ECO:0000256" key="2">
    <source>
        <dbReference type="SAM" id="SignalP"/>
    </source>
</evidence>
<organism evidence="3 4">
    <name type="scientific">Pyrocoelia pectoralis</name>
    <dbReference type="NCBI Taxonomy" id="417401"/>
    <lineage>
        <taxon>Eukaryota</taxon>
        <taxon>Metazoa</taxon>
        <taxon>Ecdysozoa</taxon>
        <taxon>Arthropoda</taxon>
        <taxon>Hexapoda</taxon>
        <taxon>Insecta</taxon>
        <taxon>Pterygota</taxon>
        <taxon>Neoptera</taxon>
        <taxon>Endopterygota</taxon>
        <taxon>Coleoptera</taxon>
        <taxon>Polyphaga</taxon>
        <taxon>Elateriformia</taxon>
        <taxon>Elateroidea</taxon>
        <taxon>Lampyridae</taxon>
        <taxon>Lampyrinae</taxon>
        <taxon>Pyrocoelia</taxon>
    </lineage>
</organism>
<feature type="chain" id="PRO_5042922998" description="Rhythmically expressed gene 5 protein" evidence="2">
    <location>
        <begin position="22"/>
        <end position="247"/>
    </location>
</feature>
<keyword evidence="4" id="KW-1185">Reference proteome</keyword>
<feature type="signal peptide" evidence="2">
    <location>
        <begin position="1"/>
        <end position="21"/>
    </location>
</feature>
<comment type="caution">
    <text evidence="3">The sequence shown here is derived from an EMBL/GenBank/DDBJ whole genome shotgun (WGS) entry which is preliminary data.</text>
</comment>
<gene>
    <name evidence="3" type="ORF">RI129_012991</name>
</gene>